<dbReference type="InterPro" id="IPR013783">
    <property type="entry name" value="Ig-like_fold"/>
</dbReference>
<evidence type="ECO:0000313" key="4">
    <source>
        <dbReference type="EMBL" id="QNR69812.1"/>
    </source>
</evidence>
<evidence type="ECO:0000259" key="3">
    <source>
        <dbReference type="PROSITE" id="PS50853"/>
    </source>
</evidence>
<dbReference type="InterPro" id="IPR003961">
    <property type="entry name" value="FN3_dom"/>
</dbReference>
<sequence length="684" mass="73617">MNKKRLRQWMAPFATATLILNTGYGILAPDAVASALSTERHNSNLTGLNTAQLHTKLATAQGRHVPVTSGTKVTTLTKSYGQNTYLNQMLKVMSSQMVTANIAPAEVSNLTAVPTETTKVNLSWNNPSDINFDHIKVVNVTNAVYVDNIRSNSYMMSGLQPNTTYTFRVKTVNKSGDESLGTTIQAKTASVDGPVDKTPPGEVSGLTATNVGYNAFTVNYILPKDADLSQAIIYLNGKEVQRTTGTSYTFSGLIASTNYTVTIRTLDKSGNLSGGISIPVTTSALTVDTVPEVTGASVTSVNNYSVTVSWTRPSGISTVSLYKDGQLVTDSTGSSYTFNNLSSGQAYSFTIRSKRSTGALSSGVRLTATTDSTSSNSSEVSNLEVDSKSDTWIKITYDMPSKADKVKIYVDGDYEGTTSSESYKITDLREGRWYEIKVVTVNSNGRESSGVKISERTDSDGYYSSSSSSSSNYEKARDLMRIAENSLNASDWRSARDAISDLPSGTRKSDLLDRLEAIRNRAIGTSSSSSGTSSTTTTTSGTTSSYPNNAVSSYSTSFTLTPGAKSAYVDGRATTMAQAPRIINGATMVPLRFISERIGYEVNYEKATKKIILTRPTDGKQVVLQVKNSTLAVYELNNSRSYSTNITAPVIVNGYTLVPLRVISELSGYQVNYNTASKQITITK</sequence>
<dbReference type="InterPro" id="IPR050991">
    <property type="entry name" value="ECM_Regulatory_Proteins"/>
</dbReference>
<name>A0A7H0YFF4_9BACL</name>
<reference evidence="4 5" key="1">
    <citation type="submission" date="2020-09" db="EMBL/GenBank/DDBJ databases">
        <title>Characterization of Paenibacillus peoriae strain ZF390 with broad-spectrum antimicrobial activity as a potential biocontrol agent.</title>
        <authorList>
            <person name="Li L."/>
            <person name="Zhao Y."/>
            <person name="Li B."/>
            <person name="Xie X."/>
        </authorList>
    </citation>
    <scope>NUCLEOTIDE SEQUENCE [LARGE SCALE GENOMIC DNA]</scope>
    <source>
        <strain evidence="4 5">ZF390</strain>
    </source>
</reference>
<feature type="domain" description="Fibronectin type-III" evidence="3">
    <location>
        <begin position="106"/>
        <end position="191"/>
    </location>
</feature>
<dbReference type="CDD" id="cd00063">
    <property type="entry name" value="FN3"/>
    <property type="match status" value="2"/>
</dbReference>
<accession>A0A7H0YFF4</accession>
<dbReference type="InterPro" id="IPR012854">
    <property type="entry name" value="Cu_amine_oxidase-like_N"/>
</dbReference>
<keyword evidence="1" id="KW-0677">Repeat</keyword>
<dbReference type="SUPFAM" id="SSF55383">
    <property type="entry name" value="Copper amine oxidase, domain N"/>
    <property type="match status" value="2"/>
</dbReference>
<dbReference type="Proteomes" id="UP000516384">
    <property type="component" value="Chromosome"/>
</dbReference>
<dbReference type="PANTHER" id="PTHR46708">
    <property type="entry name" value="TENASCIN"/>
    <property type="match status" value="1"/>
</dbReference>
<dbReference type="Gene3D" id="2.60.40.10">
    <property type="entry name" value="Immunoglobulins"/>
    <property type="match status" value="4"/>
</dbReference>
<proteinExistence type="predicted"/>
<evidence type="ECO:0000313" key="5">
    <source>
        <dbReference type="Proteomes" id="UP000516384"/>
    </source>
</evidence>
<feature type="region of interest" description="Disordered" evidence="2">
    <location>
        <begin position="523"/>
        <end position="548"/>
    </location>
</feature>
<protein>
    <submittedName>
        <fullName evidence="4">Fibronectin type III domain-containing protein</fullName>
    </submittedName>
</protein>
<evidence type="ECO:0000256" key="1">
    <source>
        <dbReference type="ARBA" id="ARBA00022737"/>
    </source>
</evidence>
<feature type="compositionally biased region" description="Low complexity" evidence="2">
    <location>
        <begin position="524"/>
        <end position="545"/>
    </location>
</feature>
<dbReference type="EMBL" id="CP061172">
    <property type="protein sequence ID" value="QNR69812.1"/>
    <property type="molecule type" value="Genomic_DNA"/>
</dbReference>
<feature type="domain" description="Fibronectin type-III" evidence="3">
    <location>
        <begin position="292"/>
        <end position="373"/>
    </location>
</feature>
<dbReference type="SUPFAM" id="SSF49265">
    <property type="entry name" value="Fibronectin type III"/>
    <property type="match status" value="3"/>
</dbReference>
<dbReference type="Gene3D" id="3.30.457.10">
    <property type="entry name" value="Copper amine oxidase-like, N-terminal domain"/>
    <property type="match status" value="2"/>
</dbReference>
<dbReference type="AlphaFoldDB" id="A0A7H0YFF4"/>
<dbReference type="InterPro" id="IPR036582">
    <property type="entry name" value="Mao_N_sf"/>
</dbReference>
<dbReference type="RefSeq" id="WP_190299402.1">
    <property type="nucleotide sequence ID" value="NZ_CP061172.1"/>
</dbReference>
<dbReference type="InterPro" id="IPR036116">
    <property type="entry name" value="FN3_sf"/>
</dbReference>
<feature type="domain" description="Fibronectin type-III" evidence="3">
    <location>
        <begin position="199"/>
        <end position="289"/>
    </location>
</feature>
<dbReference type="Pfam" id="PF00041">
    <property type="entry name" value="fn3"/>
    <property type="match status" value="3"/>
</dbReference>
<dbReference type="PANTHER" id="PTHR46708:SF11">
    <property type="entry name" value="RECEPTOR-TYPE TYROSINE-PROTEIN PHOSPHATASE ETA-LIKE"/>
    <property type="match status" value="1"/>
</dbReference>
<gene>
    <name evidence="4" type="ORF">IAQ67_12845</name>
</gene>
<dbReference type="Pfam" id="PF07833">
    <property type="entry name" value="Cu_amine_oxidN1"/>
    <property type="match status" value="2"/>
</dbReference>
<dbReference type="PROSITE" id="PS50853">
    <property type="entry name" value="FN3"/>
    <property type="match status" value="3"/>
</dbReference>
<evidence type="ECO:0000256" key="2">
    <source>
        <dbReference type="SAM" id="MobiDB-lite"/>
    </source>
</evidence>
<feature type="region of interest" description="Disordered" evidence="2">
    <location>
        <begin position="445"/>
        <end position="471"/>
    </location>
</feature>
<dbReference type="SMART" id="SM00060">
    <property type="entry name" value="FN3"/>
    <property type="match status" value="4"/>
</dbReference>
<organism evidence="4 5">
    <name type="scientific">Paenibacillus peoriae</name>
    <dbReference type="NCBI Taxonomy" id="59893"/>
    <lineage>
        <taxon>Bacteria</taxon>
        <taxon>Bacillati</taxon>
        <taxon>Bacillota</taxon>
        <taxon>Bacilli</taxon>
        <taxon>Bacillales</taxon>
        <taxon>Paenibacillaceae</taxon>
        <taxon>Paenibacillus</taxon>
    </lineage>
</organism>